<dbReference type="InterPro" id="IPR024229">
    <property type="entry name" value="DUF3781"/>
</dbReference>
<proteinExistence type="predicted"/>
<dbReference type="AlphaFoldDB" id="A0A2I2M9G9"/>
<accession>A0A2I2M9G9</accession>
<dbReference type="EMBL" id="OENE01000025">
    <property type="protein sequence ID" value="SOU89192.1"/>
    <property type="molecule type" value="Genomic_DNA"/>
</dbReference>
<evidence type="ECO:0000313" key="2">
    <source>
        <dbReference type="Proteomes" id="UP000490060"/>
    </source>
</evidence>
<protein>
    <submittedName>
        <fullName evidence="1">Uncharacterized protein</fullName>
    </submittedName>
</protein>
<dbReference type="Pfam" id="PF12636">
    <property type="entry name" value="DUF3781"/>
    <property type="match status" value="1"/>
</dbReference>
<sequence>MTKMILMHTVFKLSKKNVIFQFKKKLETIKHKILKNHCYTELVYQRINKKLGIAFSKFEIETLIQKVLEDTPLDDYEKIGKNFYITNKKHNITITINTSTFRVITVNQIIKSISLK</sequence>
<dbReference type="Proteomes" id="UP000490060">
    <property type="component" value="Unassembled WGS sequence"/>
</dbReference>
<gene>
    <name evidence="1" type="ORF">TNO010_310048</name>
</gene>
<organism evidence="1 2">
    <name type="scientific">Tenacibaculum finnmarkense genomovar ulcerans</name>
    <dbReference type="NCBI Taxonomy" id="2781388"/>
    <lineage>
        <taxon>Bacteria</taxon>
        <taxon>Pseudomonadati</taxon>
        <taxon>Bacteroidota</taxon>
        <taxon>Flavobacteriia</taxon>
        <taxon>Flavobacteriales</taxon>
        <taxon>Flavobacteriaceae</taxon>
        <taxon>Tenacibaculum</taxon>
        <taxon>Tenacibaculum finnmarkense</taxon>
    </lineage>
</organism>
<reference evidence="1 2" key="1">
    <citation type="submission" date="2017-11" db="EMBL/GenBank/DDBJ databases">
        <authorList>
            <person name="Duchaud E."/>
        </authorList>
    </citation>
    <scope>NUCLEOTIDE SEQUENCE [LARGE SCALE GENOMIC DNA]</scope>
    <source>
        <strain evidence="1 2">TNO010</strain>
    </source>
</reference>
<evidence type="ECO:0000313" key="1">
    <source>
        <dbReference type="EMBL" id="SOU89192.1"/>
    </source>
</evidence>
<name>A0A2I2M9G9_9FLAO</name>